<keyword evidence="5" id="KW-1185">Reference proteome</keyword>
<dbReference type="SMART" id="SM00248">
    <property type="entry name" value="ANK"/>
    <property type="match status" value="4"/>
</dbReference>
<dbReference type="SUPFAM" id="SSF52540">
    <property type="entry name" value="P-loop containing nucleoside triphosphate hydrolases"/>
    <property type="match status" value="1"/>
</dbReference>
<evidence type="ECO:0000259" key="3">
    <source>
        <dbReference type="Pfam" id="PF24883"/>
    </source>
</evidence>
<evidence type="ECO:0000256" key="1">
    <source>
        <dbReference type="ARBA" id="ARBA00022737"/>
    </source>
</evidence>
<feature type="domain" description="Nephrocystin 3-like N-terminal" evidence="3">
    <location>
        <begin position="233"/>
        <end position="411"/>
    </location>
</feature>
<proteinExistence type="predicted"/>
<dbReference type="Pfam" id="PF24883">
    <property type="entry name" value="NPHP3_N"/>
    <property type="match status" value="1"/>
</dbReference>
<dbReference type="Gene3D" id="3.40.50.300">
    <property type="entry name" value="P-loop containing nucleotide triphosphate hydrolases"/>
    <property type="match status" value="1"/>
</dbReference>
<evidence type="ECO:0000313" key="5">
    <source>
        <dbReference type="Proteomes" id="UP000193144"/>
    </source>
</evidence>
<dbReference type="PANTHER" id="PTHR10039">
    <property type="entry name" value="AMELOGENIN"/>
    <property type="match status" value="1"/>
</dbReference>
<gene>
    <name evidence="4" type="ORF">BCR34DRAFT_489051</name>
</gene>
<dbReference type="InterPro" id="IPR002110">
    <property type="entry name" value="Ankyrin_rpt"/>
</dbReference>
<accession>A0A1Y1ZCK7</accession>
<evidence type="ECO:0000313" key="4">
    <source>
        <dbReference type="EMBL" id="ORY07904.1"/>
    </source>
</evidence>
<feature type="non-terminal residue" evidence="4">
    <location>
        <position position="1"/>
    </location>
</feature>
<dbReference type="InterPro" id="IPR027417">
    <property type="entry name" value="P-loop_NTPase"/>
</dbReference>
<sequence length="1088" mass="122197">AAFSQACSSLDEDQKIRLEKNQGLQDLFEQLNSSNEKSKEESMFRRGVQRLQPTLEVLAGGVSLASPLASLDPIANNAFGIIQSVMTIAIGICGAEEQFQERIQAMLEGIPIIERFDDVWDSTRSPGSLIFQVLVSIYKDLLEFYFEAMEVLKTGSFFLGLQKSRFRQKLPAIVSSFTGNTEKLDKLINLESLALIQKIDNDQSSIKVRMLLDSGSQSKEVEYYNSLKQRADGACTWITSTIDFREWLKESGDAPSSASSKFCILFGDMGSGKSVTTGFVVDFLMSHPALSGSLKPFVCVYYCKNDNETNKARNIYRSILWQILTRMRQLKALFMAWYKEAQTKSSLVEPTLDDNALRDFLVSVLRRFSRRVYLVLDGVDECDYDNRDHILGFFEKFHQHGAPVNVFLSSRYDETIKERLPAGRRILRMKASLDQDHMIATFQVNSLLSRQPDEIKELVIEALAVKAEGSALWLRMVLEYLRRPHRSVAEMKRDLQRMPSPKSLAKLYYKLFETAACGNSEYAAKIECALETLAVAGRLLTLDELACAVTLRIEGKNITSHSDLEEYMVGPAGLLELISPFVSVVGSSGSAIVRIVHQSLKEIMVKYSPANWGSDDNVNSERQKERESRLHSSLLECCTRYLLLSDLQEKELFPEEKLEAMEEQANDPQSPISPASVQPKTRDFDPESAGFGKFFTYAACYWTEHIKACSQDALPDVRDISKISRDGSKTLRNWMETYKRPSLNSTPQRNLDVEDFDELVVASYFGSHAFLAKYLQNGIKDSYIREESPVKALKWAMQSGDLTAVEIMVQDESLGKKLRGGLLLCKIMGIWRTFSTPEKEAQEKWKKVFEILVRGCLKDSVSFYEWANTVLCSAARHGCLPVVKILFEKASEDSDLAKALMAETQEDSPYQSIGEAAFWGRADVVEYLLTQNHLDITPHLHHRTNSGKNVYHCAVNAVNPAILRILIEKFPSGVNEQTESEDTPLVTLIFGRPMYVVEGVRVLVEIGGADVNLSPGGEWFSPLRTAIRGKNFEVCRILVSNGAHVGEAINIDESSGRVSLKDDMEDPEFSAKILKEFASASGSEACKR</sequence>
<dbReference type="InterPro" id="IPR036770">
    <property type="entry name" value="Ankyrin_rpt-contain_sf"/>
</dbReference>
<evidence type="ECO:0000256" key="2">
    <source>
        <dbReference type="SAM" id="MobiDB-lite"/>
    </source>
</evidence>
<protein>
    <recommendedName>
        <fullName evidence="3">Nephrocystin 3-like N-terminal domain-containing protein</fullName>
    </recommendedName>
</protein>
<dbReference type="EMBL" id="MCFA01000105">
    <property type="protein sequence ID" value="ORY07904.1"/>
    <property type="molecule type" value="Genomic_DNA"/>
</dbReference>
<dbReference type="OrthoDB" id="62952at2759"/>
<reference evidence="4 5" key="1">
    <citation type="submission" date="2016-07" db="EMBL/GenBank/DDBJ databases">
        <title>Pervasive Adenine N6-methylation of Active Genes in Fungi.</title>
        <authorList>
            <consortium name="DOE Joint Genome Institute"/>
            <person name="Mondo S.J."/>
            <person name="Dannebaum R.O."/>
            <person name="Kuo R.C."/>
            <person name="Labutti K."/>
            <person name="Haridas S."/>
            <person name="Kuo A."/>
            <person name="Salamov A."/>
            <person name="Ahrendt S.R."/>
            <person name="Lipzen A."/>
            <person name="Sullivan W."/>
            <person name="Andreopoulos W.B."/>
            <person name="Clum A."/>
            <person name="Lindquist E."/>
            <person name="Daum C."/>
            <person name="Ramamoorthy G.K."/>
            <person name="Gryganskyi A."/>
            <person name="Culley D."/>
            <person name="Magnuson J.K."/>
            <person name="James T.Y."/>
            <person name="O'Malley M.A."/>
            <person name="Stajich J.E."/>
            <person name="Spatafora J.W."/>
            <person name="Visel A."/>
            <person name="Grigoriev I.V."/>
        </authorList>
    </citation>
    <scope>NUCLEOTIDE SEQUENCE [LARGE SCALE GENOMIC DNA]</scope>
    <source>
        <strain evidence="4 5">CBS 115471</strain>
    </source>
</reference>
<feature type="region of interest" description="Disordered" evidence="2">
    <location>
        <begin position="660"/>
        <end position="683"/>
    </location>
</feature>
<dbReference type="InterPro" id="IPR056884">
    <property type="entry name" value="NPHP3-like_N"/>
</dbReference>
<name>A0A1Y1ZCK7_9PLEO</name>
<keyword evidence="1" id="KW-0677">Repeat</keyword>
<feature type="compositionally biased region" description="Polar residues" evidence="2">
    <location>
        <begin position="666"/>
        <end position="679"/>
    </location>
</feature>
<dbReference type="Gene3D" id="1.25.40.20">
    <property type="entry name" value="Ankyrin repeat-containing domain"/>
    <property type="match status" value="1"/>
</dbReference>
<dbReference type="PANTHER" id="PTHR10039:SF10">
    <property type="entry name" value="NACHT DOMAIN-CONTAINING PROTEIN"/>
    <property type="match status" value="1"/>
</dbReference>
<dbReference type="SUPFAM" id="SSF48403">
    <property type="entry name" value="Ankyrin repeat"/>
    <property type="match status" value="1"/>
</dbReference>
<organism evidence="4 5">
    <name type="scientific">Clohesyomyces aquaticus</name>
    <dbReference type="NCBI Taxonomy" id="1231657"/>
    <lineage>
        <taxon>Eukaryota</taxon>
        <taxon>Fungi</taxon>
        <taxon>Dikarya</taxon>
        <taxon>Ascomycota</taxon>
        <taxon>Pezizomycotina</taxon>
        <taxon>Dothideomycetes</taxon>
        <taxon>Pleosporomycetidae</taxon>
        <taxon>Pleosporales</taxon>
        <taxon>Lindgomycetaceae</taxon>
        <taxon>Clohesyomyces</taxon>
    </lineage>
</organism>
<comment type="caution">
    <text evidence="4">The sequence shown here is derived from an EMBL/GenBank/DDBJ whole genome shotgun (WGS) entry which is preliminary data.</text>
</comment>
<dbReference type="AlphaFoldDB" id="A0A1Y1ZCK7"/>
<dbReference type="Proteomes" id="UP000193144">
    <property type="component" value="Unassembled WGS sequence"/>
</dbReference>